<dbReference type="AlphaFoldDB" id="A0A8C8VRP5"/>
<evidence type="ECO:0000313" key="16">
    <source>
        <dbReference type="Proteomes" id="UP000694547"/>
    </source>
</evidence>
<sequence length="415" mass="47605">MLQLSVSGLVPAFVLASPWHLLLLGAASWLLARILAWTYSFCENCSRLRCFPQPPKRNWFLGHLGTDKWKRLCLEGSARLEMFENISLMTLDSLQKCLFGFDSNCQESPSEYIAAILELSSLIVKRSQKLLLFVDFFYYLTADGRRFRKACDLVHNFTDAVIRERRRTLSSQGVDEFMKTKAKSKTLDFIDVLLMAKDEHGKELSDEDIRAEADTFMFGGHDTTASALSWILYNLARHPEYQERCRQEVQELLRDRESEEIEWDDLAQLPFLTMCIKESLRLHPPAPDLLRRCTQDIVLPDGKVIPKGSICIISVFGIHHNPSVWSDPEVYDPFRFDPENPQKRSPLAFIPFSAGPRNCIGQTFAMNEMKVALALTLLRFRVLPDHKEPRRKPEVILRAEGGLWLRVEPLSTGAQ</sequence>
<evidence type="ECO:0000256" key="3">
    <source>
        <dbReference type="ARBA" id="ARBA00004586"/>
    </source>
</evidence>
<dbReference type="InterPro" id="IPR050196">
    <property type="entry name" value="Cytochrome_P450_Monoox"/>
</dbReference>
<keyword evidence="16" id="KW-1185">Reference proteome</keyword>
<evidence type="ECO:0000256" key="6">
    <source>
        <dbReference type="ARBA" id="ARBA00022723"/>
    </source>
</evidence>
<keyword evidence="5 13" id="KW-0349">Heme</keyword>
<evidence type="ECO:0000256" key="5">
    <source>
        <dbReference type="ARBA" id="ARBA00022617"/>
    </source>
</evidence>
<keyword evidence="7" id="KW-0256">Endoplasmic reticulum</keyword>
<dbReference type="GeneTree" id="ENSGT00940000155021"/>
<evidence type="ECO:0008006" key="17">
    <source>
        <dbReference type="Google" id="ProtNLM"/>
    </source>
</evidence>
<reference evidence="15 16" key="1">
    <citation type="submission" date="2018-10" db="EMBL/GenBank/DDBJ databases">
        <title>Improved assembly of the deer mouse Peromyscus maniculatus genome.</title>
        <authorList>
            <person name="Lassance J.-M."/>
            <person name="Hoekstra H.E."/>
        </authorList>
    </citation>
    <scope>NUCLEOTIDE SEQUENCE [LARGE SCALE GENOMIC DNA]</scope>
</reference>
<dbReference type="GO" id="GO:0005506">
    <property type="term" value="F:iron ion binding"/>
    <property type="evidence" value="ECO:0007669"/>
    <property type="project" value="InterPro"/>
</dbReference>
<organism evidence="15 16">
    <name type="scientific">Peromyscus maniculatus bairdii</name>
    <name type="common">Prairie deer mouse</name>
    <dbReference type="NCBI Taxonomy" id="230844"/>
    <lineage>
        <taxon>Eukaryota</taxon>
        <taxon>Metazoa</taxon>
        <taxon>Chordata</taxon>
        <taxon>Craniata</taxon>
        <taxon>Vertebrata</taxon>
        <taxon>Euteleostomi</taxon>
        <taxon>Mammalia</taxon>
        <taxon>Eutheria</taxon>
        <taxon>Euarchontoglires</taxon>
        <taxon>Glires</taxon>
        <taxon>Rodentia</taxon>
        <taxon>Myomorpha</taxon>
        <taxon>Muroidea</taxon>
        <taxon>Cricetidae</taxon>
        <taxon>Neotominae</taxon>
        <taxon>Peromyscus</taxon>
    </lineage>
</organism>
<evidence type="ECO:0000256" key="2">
    <source>
        <dbReference type="ARBA" id="ARBA00004524"/>
    </source>
</evidence>
<evidence type="ECO:0000256" key="8">
    <source>
        <dbReference type="ARBA" id="ARBA00022848"/>
    </source>
</evidence>
<evidence type="ECO:0000256" key="7">
    <source>
        <dbReference type="ARBA" id="ARBA00022824"/>
    </source>
</evidence>
<dbReference type="FunFam" id="1.10.630.10:FF:000005">
    <property type="entry name" value="cytochrome P450 4F22 isoform X2"/>
    <property type="match status" value="1"/>
</dbReference>
<dbReference type="GO" id="GO:0016705">
    <property type="term" value="F:oxidoreductase activity, acting on paired donors, with incorporation or reduction of molecular oxygen"/>
    <property type="evidence" value="ECO:0007669"/>
    <property type="project" value="InterPro"/>
</dbReference>
<reference evidence="15" key="2">
    <citation type="submission" date="2025-08" db="UniProtKB">
        <authorList>
            <consortium name="Ensembl"/>
        </authorList>
    </citation>
    <scope>IDENTIFICATION</scope>
</reference>
<dbReference type="Proteomes" id="UP000694547">
    <property type="component" value="Chromosome 22"/>
</dbReference>
<dbReference type="PRINTS" id="PR00463">
    <property type="entry name" value="EP450I"/>
</dbReference>
<keyword evidence="9 14" id="KW-0560">Oxidoreductase</keyword>
<evidence type="ECO:0000256" key="9">
    <source>
        <dbReference type="ARBA" id="ARBA00023002"/>
    </source>
</evidence>
<evidence type="ECO:0000256" key="12">
    <source>
        <dbReference type="ARBA" id="ARBA00023136"/>
    </source>
</evidence>
<evidence type="ECO:0000256" key="4">
    <source>
        <dbReference type="ARBA" id="ARBA00010617"/>
    </source>
</evidence>
<evidence type="ECO:0000256" key="13">
    <source>
        <dbReference type="PIRSR" id="PIRSR602401-1"/>
    </source>
</evidence>
<evidence type="ECO:0000256" key="10">
    <source>
        <dbReference type="ARBA" id="ARBA00023004"/>
    </source>
</evidence>
<reference evidence="15" key="3">
    <citation type="submission" date="2025-09" db="UniProtKB">
        <authorList>
            <consortium name="Ensembl"/>
        </authorList>
    </citation>
    <scope>IDENTIFICATION</scope>
</reference>
<dbReference type="GO" id="GO:0020037">
    <property type="term" value="F:heme binding"/>
    <property type="evidence" value="ECO:0007669"/>
    <property type="project" value="InterPro"/>
</dbReference>
<keyword evidence="6 13" id="KW-0479">Metal-binding</keyword>
<dbReference type="GO" id="GO:0005789">
    <property type="term" value="C:endoplasmic reticulum membrane"/>
    <property type="evidence" value="ECO:0007669"/>
    <property type="project" value="UniProtKB-SubCell"/>
</dbReference>
<evidence type="ECO:0000256" key="14">
    <source>
        <dbReference type="RuleBase" id="RU000461"/>
    </source>
</evidence>
<dbReference type="Pfam" id="PF00067">
    <property type="entry name" value="p450"/>
    <property type="match status" value="1"/>
</dbReference>
<dbReference type="InterPro" id="IPR036396">
    <property type="entry name" value="Cyt_P450_sf"/>
</dbReference>
<accession>A0A8C8VRP5</accession>
<protein>
    <recommendedName>
        <fullName evidence="17">Cytochrome P450 4F5-like</fullName>
    </recommendedName>
</protein>
<dbReference type="InterPro" id="IPR001128">
    <property type="entry name" value="Cyt_P450"/>
</dbReference>
<proteinExistence type="inferred from homology"/>
<keyword evidence="10 13" id="KW-0408">Iron</keyword>
<comment type="similarity">
    <text evidence="4 14">Belongs to the cytochrome P450 family.</text>
</comment>
<dbReference type="Gene3D" id="1.10.630.10">
    <property type="entry name" value="Cytochrome P450"/>
    <property type="match status" value="1"/>
</dbReference>
<dbReference type="InterPro" id="IPR017972">
    <property type="entry name" value="Cyt_P450_CS"/>
</dbReference>
<comment type="cofactor">
    <cofactor evidence="1 13">
        <name>heme</name>
        <dbReference type="ChEBI" id="CHEBI:30413"/>
    </cofactor>
</comment>
<dbReference type="GO" id="GO:0004497">
    <property type="term" value="F:monooxygenase activity"/>
    <property type="evidence" value="ECO:0007669"/>
    <property type="project" value="UniProtKB-KW"/>
</dbReference>
<comment type="subcellular location">
    <subcellularLocation>
        <location evidence="3">Endoplasmic reticulum membrane</location>
    </subcellularLocation>
    <subcellularLocation>
        <location evidence="2">Microsome membrane</location>
    </subcellularLocation>
</comment>
<dbReference type="PANTHER" id="PTHR24291:SF168">
    <property type="entry name" value="CYTOCHROME P450 CYP4F16-RELATED"/>
    <property type="match status" value="1"/>
</dbReference>
<feature type="binding site" description="axial binding residue" evidence="13">
    <location>
        <position position="359"/>
    </location>
    <ligand>
        <name>heme</name>
        <dbReference type="ChEBI" id="CHEBI:30413"/>
    </ligand>
    <ligandPart>
        <name>Fe</name>
        <dbReference type="ChEBI" id="CHEBI:18248"/>
    </ligandPart>
</feature>
<dbReference type="Ensembl" id="ENSPEMT00000001094.2">
    <property type="protein sequence ID" value="ENSPEMP00000001084.2"/>
    <property type="gene ID" value="ENSPEMG00000016364.2"/>
</dbReference>
<dbReference type="PRINTS" id="PR00385">
    <property type="entry name" value="P450"/>
</dbReference>
<keyword evidence="8" id="KW-0492">Microsome</keyword>
<dbReference type="InterPro" id="IPR002401">
    <property type="entry name" value="Cyt_P450_E_grp-I"/>
</dbReference>
<name>A0A8C8VRP5_PERMB</name>
<dbReference type="SUPFAM" id="SSF48264">
    <property type="entry name" value="Cytochrome P450"/>
    <property type="match status" value="1"/>
</dbReference>
<keyword evidence="12" id="KW-0472">Membrane</keyword>
<keyword evidence="11 14" id="KW-0503">Monooxygenase</keyword>
<evidence type="ECO:0000256" key="11">
    <source>
        <dbReference type="ARBA" id="ARBA00023033"/>
    </source>
</evidence>
<evidence type="ECO:0000313" key="15">
    <source>
        <dbReference type="Ensembl" id="ENSPEMP00000001084.2"/>
    </source>
</evidence>
<dbReference type="PANTHER" id="PTHR24291">
    <property type="entry name" value="CYTOCHROME P450 FAMILY 4"/>
    <property type="match status" value="1"/>
</dbReference>
<gene>
    <name evidence="15" type="primary">LOC102914997</name>
</gene>
<dbReference type="PROSITE" id="PS00086">
    <property type="entry name" value="CYTOCHROME_P450"/>
    <property type="match status" value="1"/>
</dbReference>
<evidence type="ECO:0000256" key="1">
    <source>
        <dbReference type="ARBA" id="ARBA00001971"/>
    </source>
</evidence>